<keyword evidence="2" id="KW-1185">Reference proteome</keyword>
<sequence>MDEERWNEIIESGRQGDSGPWLCYDCDDPNIEMGVRFEDKRVVELTFMCNACATSVTVPA</sequence>
<dbReference type="RefSeq" id="WP_091040073.1">
    <property type="nucleotide sequence ID" value="NZ_FNAD01000019.1"/>
</dbReference>
<organism evidence="1 2">
    <name type="scientific">Glycomyces harbinensis</name>
    <dbReference type="NCBI Taxonomy" id="58114"/>
    <lineage>
        <taxon>Bacteria</taxon>
        <taxon>Bacillati</taxon>
        <taxon>Actinomycetota</taxon>
        <taxon>Actinomycetes</taxon>
        <taxon>Glycomycetales</taxon>
        <taxon>Glycomycetaceae</taxon>
        <taxon>Glycomyces</taxon>
    </lineage>
</organism>
<gene>
    <name evidence="1" type="ORF">SAMN05216270_11997</name>
</gene>
<evidence type="ECO:0000313" key="2">
    <source>
        <dbReference type="Proteomes" id="UP000198949"/>
    </source>
</evidence>
<dbReference type="AlphaFoldDB" id="A0A1G7CDB0"/>
<dbReference type="OrthoDB" id="3481918at2"/>
<accession>A0A1G7CDB0</accession>
<proteinExistence type="predicted"/>
<dbReference type="EMBL" id="FNAD01000019">
    <property type="protein sequence ID" value="SDE37352.1"/>
    <property type="molecule type" value="Genomic_DNA"/>
</dbReference>
<name>A0A1G7CDB0_9ACTN</name>
<evidence type="ECO:0000313" key="1">
    <source>
        <dbReference type="EMBL" id="SDE37352.1"/>
    </source>
</evidence>
<dbReference type="Proteomes" id="UP000198949">
    <property type="component" value="Unassembled WGS sequence"/>
</dbReference>
<dbReference type="STRING" id="58114.SAMN05216270_11997"/>
<protein>
    <submittedName>
        <fullName evidence="1">Uncharacterized protein</fullName>
    </submittedName>
</protein>
<reference evidence="2" key="1">
    <citation type="submission" date="2016-10" db="EMBL/GenBank/DDBJ databases">
        <authorList>
            <person name="Varghese N."/>
            <person name="Submissions S."/>
        </authorList>
    </citation>
    <scope>NUCLEOTIDE SEQUENCE [LARGE SCALE GENOMIC DNA]</scope>
    <source>
        <strain evidence="2">CGMCC 4.3516</strain>
    </source>
</reference>